<evidence type="ECO:0000256" key="3">
    <source>
        <dbReference type="ARBA" id="ARBA00022723"/>
    </source>
</evidence>
<keyword evidence="12" id="KW-1185">Reference proteome</keyword>
<evidence type="ECO:0000313" key="11">
    <source>
        <dbReference type="EMBL" id="CEQ41172.1"/>
    </source>
</evidence>
<dbReference type="InterPro" id="IPR040141">
    <property type="entry name" value="ZPR1"/>
</dbReference>
<accession>A0A0D6EME7</accession>
<dbReference type="AlphaFoldDB" id="A0A0D6EME7"/>
<protein>
    <submittedName>
        <fullName evidence="11">SPOSA6832_02860-mRNA-1:cds</fullName>
    </submittedName>
</protein>
<keyword evidence="7" id="KW-0539">Nucleus</keyword>
<dbReference type="Pfam" id="PF22794">
    <property type="entry name" value="jr-ZPR1"/>
    <property type="match status" value="2"/>
</dbReference>
<evidence type="ECO:0000256" key="7">
    <source>
        <dbReference type="ARBA" id="ARBA00023242"/>
    </source>
</evidence>
<evidence type="ECO:0000256" key="4">
    <source>
        <dbReference type="ARBA" id="ARBA00022737"/>
    </source>
</evidence>
<dbReference type="Proteomes" id="UP000243876">
    <property type="component" value="Unassembled WGS sequence"/>
</dbReference>
<keyword evidence="6" id="KW-0862">Zinc</keyword>
<comment type="similarity">
    <text evidence="2">Belongs to the ZPR1 family.</text>
</comment>
<evidence type="ECO:0000256" key="8">
    <source>
        <dbReference type="ARBA" id="ARBA00054139"/>
    </source>
</evidence>
<dbReference type="EMBL" id="CENE01000012">
    <property type="protein sequence ID" value="CEQ41172.1"/>
    <property type="molecule type" value="Genomic_DNA"/>
</dbReference>
<sequence>MSTDQQQQSEWKPIGEAVGAGDVNVEVIESLCMECHEQGETRMLLTVIPYFREVIVVSFRCEHCAPLECRRARLTPAFLSTSHHSPGYTNNDIQSAGEIQPLGSIYTVKCTSRSDLNRQLVKSEHCLISIPEYQLQIPPGRGQFTTIEGVISDTIRDLEHDQPLRKIQHPDVWEKIDELVKKLRELVPDMDKDDTLEGGGAPVTQEEADAVPMPTFTLKLDDPSGNSFVETRGGLNDPKWRKQEYGRDKEQDNALGLAHDEAQDKATSHYPEEVLSFPGICSLCGSELETLMKTVDIPHFKDIILMSTNCHDCGYRDTEVKSGGAIAPQGRRITLKVEDSDDLSRDILKSETAGLVIPEIELELNPGTLGGRFTTLEGLLNQVYEELDASSFAKGDAALPGTTDGMGKFLTDLKKVLSVSIPFTVILDDPLANSYIQNLYAPDDDPNMVTELYDRSFEQNDELGLNDIHVEGYSADVQDDFTRENVKSDEKETVEA</sequence>
<dbReference type="InterPro" id="IPR056180">
    <property type="entry name" value="ZPR1_jr_dom"/>
</dbReference>
<dbReference type="PANTHER" id="PTHR10876:SF0">
    <property type="entry name" value="ZINC FINGER PROTEIN ZPR1"/>
    <property type="match status" value="1"/>
</dbReference>
<dbReference type="InterPro" id="IPR042452">
    <property type="entry name" value="ZPR1_Znf1/2"/>
</dbReference>
<evidence type="ECO:0000256" key="1">
    <source>
        <dbReference type="ARBA" id="ARBA00004123"/>
    </source>
</evidence>
<dbReference type="Gene3D" id="2.60.120.1040">
    <property type="entry name" value="ZPR1, A/B domain"/>
    <property type="match status" value="2"/>
</dbReference>
<dbReference type="PANTHER" id="PTHR10876">
    <property type="entry name" value="ZINC FINGER PROTEIN ZPR1"/>
    <property type="match status" value="1"/>
</dbReference>
<dbReference type="Pfam" id="PF03367">
    <property type="entry name" value="Zn_ribbon_ZPR1"/>
    <property type="match status" value="2"/>
</dbReference>
<dbReference type="SMART" id="SM00709">
    <property type="entry name" value="Zpr1"/>
    <property type="match status" value="2"/>
</dbReference>
<keyword evidence="3" id="KW-0479">Metal-binding</keyword>
<dbReference type="InterPro" id="IPR042451">
    <property type="entry name" value="ZPR1_A/B_dom"/>
</dbReference>
<keyword evidence="4" id="KW-0677">Repeat</keyword>
<dbReference type="FunFam" id="2.20.25.420:FF:000001">
    <property type="entry name" value="Zinc finger protein ZPR1"/>
    <property type="match status" value="1"/>
</dbReference>
<evidence type="ECO:0000256" key="6">
    <source>
        <dbReference type="ARBA" id="ARBA00022833"/>
    </source>
</evidence>
<proteinExistence type="inferred from homology"/>
<evidence type="ECO:0000256" key="5">
    <source>
        <dbReference type="ARBA" id="ARBA00022771"/>
    </source>
</evidence>
<comment type="function">
    <text evidence="8">Acts as a protein folding chaperone for elongation factor 1-alpha.</text>
</comment>
<gene>
    <name evidence="11" type="primary">SPOSA6832_02860</name>
</gene>
<keyword evidence="5" id="KW-0863">Zinc-finger</keyword>
<dbReference type="NCBIfam" id="TIGR00310">
    <property type="entry name" value="ZPR1_znf"/>
    <property type="match status" value="1"/>
</dbReference>
<feature type="non-terminal residue" evidence="11">
    <location>
        <position position="1"/>
    </location>
</feature>
<evidence type="ECO:0000313" key="12">
    <source>
        <dbReference type="Proteomes" id="UP000243876"/>
    </source>
</evidence>
<organism evidence="11 12">
    <name type="scientific">Sporidiobolus salmonicolor</name>
    <name type="common">Yeast-like fungus</name>
    <name type="synonym">Sporobolomyces salmonicolor</name>
    <dbReference type="NCBI Taxonomy" id="5005"/>
    <lineage>
        <taxon>Eukaryota</taxon>
        <taxon>Fungi</taxon>
        <taxon>Dikarya</taxon>
        <taxon>Basidiomycota</taxon>
        <taxon>Pucciniomycotina</taxon>
        <taxon>Microbotryomycetes</taxon>
        <taxon>Sporidiobolales</taxon>
        <taxon>Sporidiobolaceae</taxon>
        <taxon>Sporobolomyces</taxon>
    </lineage>
</organism>
<dbReference type="FunFam" id="2.20.25.420:FF:000002">
    <property type="entry name" value="Zinc finger protein ZPR1"/>
    <property type="match status" value="1"/>
</dbReference>
<feature type="domain" description="Zinc finger ZPR1-type" evidence="10">
    <location>
        <begin position="279"/>
        <end position="438"/>
    </location>
</feature>
<evidence type="ECO:0000259" key="10">
    <source>
        <dbReference type="SMART" id="SM00709"/>
    </source>
</evidence>
<dbReference type="GO" id="GO:0008270">
    <property type="term" value="F:zinc ion binding"/>
    <property type="evidence" value="ECO:0007669"/>
    <property type="project" value="UniProtKB-KW"/>
</dbReference>
<dbReference type="FunFam" id="2.60.120.1040:FF:000001">
    <property type="entry name" value="Zinc finger protein ZPR1"/>
    <property type="match status" value="1"/>
</dbReference>
<feature type="domain" description="Zinc finger ZPR1-type" evidence="10">
    <location>
        <begin position="30"/>
        <end position="231"/>
    </location>
</feature>
<reference evidence="12" key="1">
    <citation type="submission" date="2015-02" db="EMBL/GenBank/DDBJ databases">
        <authorList>
            <person name="Gon?alves P."/>
        </authorList>
    </citation>
    <scope>NUCLEOTIDE SEQUENCE [LARGE SCALE GENOMIC DNA]</scope>
</reference>
<name>A0A0D6EME7_SPOSA</name>
<comment type="subcellular location">
    <subcellularLocation>
        <location evidence="1">Nucleus</location>
    </subcellularLocation>
</comment>
<evidence type="ECO:0000256" key="9">
    <source>
        <dbReference type="SAM" id="MobiDB-lite"/>
    </source>
</evidence>
<feature type="region of interest" description="Disordered" evidence="9">
    <location>
        <begin position="219"/>
        <end position="241"/>
    </location>
</feature>
<dbReference type="Gene3D" id="2.20.25.420">
    <property type="entry name" value="ZPR1, zinc finger domain"/>
    <property type="match status" value="2"/>
</dbReference>
<dbReference type="OrthoDB" id="308464at2759"/>
<dbReference type="InterPro" id="IPR004457">
    <property type="entry name" value="Znf_ZPR1"/>
</dbReference>
<dbReference type="GO" id="GO:0005634">
    <property type="term" value="C:nucleus"/>
    <property type="evidence" value="ECO:0007669"/>
    <property type="project" value="UniProtKB-SubCell"/>
</dbReference>
<evidence type="ECO:0000256" key="2">
    <source>
        <dbReference type="ARBA" id="ARBA00008354"/>
    </source>
</evidence>